<organism evidence="1 2">
    <name type="scientific">Glutamicibacter protophormiae</name>
    <name type="common">Brevibacterium protophormiae</name>
    <dbReference type="NCBI Taxonomy" id="37930"/>
    <lineage>
        <taxon>Bacteria</taxon>
        <taxon>Bacillati</taxon>
        <taxon>Actinomycetota</taxon>
        <taxon>Actinomycetes</taxon>
        <taxon>Micrococcales</taxon>
        <taxon>Micrococcaceae</taxon>
        <taxon>Glutamicibacter</taxon>
    </lineage>
</organism>
<reference evidence="1 2" key="1">
    <citation type="submission" date="2021-03" db="EMBL/GenBank/DDBJ databases">
        <title>Sequencing the genomes of 1000 actinobacteria strains.</title>
        <authorList>
            <person name="Klenk H.-P."/>
        </authorList>
    </citation>
    <scope>NUCLEOTIDE SEQUENCE [LARGE SCALE GENOMIC DNA]</scope>
    <source>
        <strain evidence="1 2">DSM 20168</strain>
    </source>
</reference>
<protein>
    <submittedName>
        <fullName evidence="1">Uncharacterized protein</fullName>
    </submittedName>
</protein>
<evidence type="ECO:0000313" key="1">
    <source>
        <dbReference type="EMBL" id="MBP2399371.1"/>
    </source>
</evidence>
<name>A0ABS4XS88_GLUPR</name>
<proteinExistence type="predicted"/>
<dbReference type="Proteomes" id="UP001195422">
    <property type="component" value="Unassembled WGS sequence"/>
</dbReference>
<comment type="caution">
    <text evidence="1">The sequence shown here is derived from an EMBL/GenBank/DDBJ whole genome shotgun (WGS) entry which is preliminary data.</text>
</comment>
<dbReference type="EMBL" id="JAGIOJ010000001">
    <property type="protein sequence ID" value="MBP2399371.1"/>
    <property type="molecule type" value="Genomic_DNA"/>
</dbReference>
<sequence length="42" mass="4702">MQHVQVGYVELSDLGVAVGRQKIQGILLSFCLCLEVISIRRE</sequence>
<gene>
    <name evidence="1" type="ORF">JOF39_002452</name>
</gene>
<accession>A0ABS4XS88</accession>
<keyword evidence="2" id="KW-1185">Reference proteome</keyword>
<evidence type="ECO:0000313" key="2">
    <source>
        <dbReference type="Proteomes" id="UP001195422"/>
    </source>
</evidence>